<gene>
    <name evidence="9" type="ORF">V6256_09790</name>
</gene>
<keyword evidence="10" id="KW-1185">Reference proteome</keyword>
<feature type="domain" description="DNA ligase OB-like" evidence="8">
    <location>
        <begin position="214"/>
        <end position="279"/>
    </location>
</feature>
<dbReference type="Proteomes" id="UP001369082">
    <property type="component" value="Unassembled WGS sequence"/>
</dbReference>
<keyword evidence="3" id="KW-0235">DNA replication</keyword>
<evidence type="ECO:0000256" key="4">
    <source>
        <dbReference type="ARBA" id="ARBA00022763"/>
    </source>
</evidence>
<dbReference type="CDD" id="cd07896">
    <property type="entry name" value="Adenylation_kDNA_ligase_like"/>
    <property type="match status" value="1"/>
</dbReference>
<dbReference type="EC" id="6.5.1.1" evidence="9"/>
<protein>
    <submittedName>
        <fullName evidence="9">DNA ligase</fullName>
        <ecNumber evidence="9">6.5.1.1</ecNumber>
    </submittedName>
</protein>
<dbReference type="EMBL" id="JBAKAZ010000033">
    <property type="protein sequence ID" value="MEL0629900.1"/>
    <property type="molecule type" value="Genomic_DNA"/>
</dbReference>
<dbReference type="Gene3D" id="2.40.50.140">
    <property type="entry name" value="Nucleic acid-binding proteins"/>
    <property type="match status" value="1"/>
</dbReference>
<dbReference type="InterPro" id="IPR050326">
    <property type="entry name" value="NAD_dep_DNA_ligaseB"/>
</dbReference>
<feature type="domain" description="ATP-dependent DNA ligase family profile" evidence="7">
    <location>
        <begin position="43"/>
        <end position="200"/>
    </location>
</feature>
<dbReference type="GO" id="GO:0003910">
    <property type="term" value="F:DNA ligase (ATP) activity"/>
    <property type="evidence" value="ECO:0007669"/>
    <property type="project" value="UniProtKB-EC"/>
</dbReference>
<keyword evidence="2 9" id="KW-0436">Ligase</keyword>
<proteinExistence type="predicted"/>
<organism evidence="9 10">
    <name type="scientific">Psychromonas aquatilis</name>
    <dbReference type="NCBI Taxonomy" id="2005072"/>
    <lineage>
        <taxon>Bacteria</taxon>
        <taxon>Pseudomonadati</taxon>
        <taxon>Pseudomonadota</taxon>
        <taxon>Gammaproteobacteria</taxon>
        <taxon>Alteromonadales</taxon>
        <taxon>Psychromonadaceae</taxon>
        <taxon>Psychromonas</taxon>
    </lineage>
</organism>
<dbReference type="Pfam" id="PF14743">
    <property type="entry name" value="DNA_ligase_OB_2"/>
    <property type="match status" value="1"/>
</dbReference>
<sequence length="282" mass="32848">MILTTTNYLRSIFISLIFISFQGYATPPPIQLATQFRENIKVEAYFISEKLDGIRAYWDGQQLLSKQGNKFTAPAWFIASFPRQPLDGELWIKRHRFEQVSSIVRTQDYHNQQWQQVKFMIFDMPNNPSIFSKRVEDMQRLVAKIDSPYLKMIKQEKLKTSKALFTKLDQVVTEKGEGLMLHHQDALYKTQRNQYLMKLKKFEDAEATVIDHIPGKGKYKGQLGSLLVTNEEGITFKIGTGFSDQQRRTPPKIGAVITYRYTGKTQKNVPRFASFMRVRVIY</sequence>
<evidence type="ECO:0000256" key="5">
    <source>
        <dbReference type="ARBA" id="ARBA00023204"/>
    </source>
</evidence>
<dbReference type="PANTHER" id="PTHR47810">
    <property type="entry name" value="DNA LIGASE"/>
    <property type="match status" value="1"/>
</dbReference>
<keyword evidence="5" id="KW-0234">DNA repair</keyword>
<dbReference type="InterPro" id="IPR012340">
    <property type="entry name" value="NA-bd_OB-fold"/>
</dbReference>
<dbReference type="Pfam" id="PF01068">
    <property type="entry name" value="DNA_ligase_A_M"/>
    <property type="match status" value="1"/>
</dbReference>
<dbReference type="InterPro" id="IPR012310">
    <property type="entry name" value="DNA_ligase_ATP-dep_cent"/>
</dbReference>
<accession>A0ABU9GRF4</accession>
<dbReference type="Gene3D" id="3.30.1490.70">
    <property type="match status" value="1"/>
</dbReference>
<dbReference type="SUPFAM" id="SSF50249">
    <property type="entry name" value="Nucleic acid-binding proteins"/>
    <property type="match status" value="1"/>
</dbReference>
<evidence type="ECO:0000313" key="10">
    <source>
        <dbReference type="Proteomes" id="UP001369082"/>
    </source>
</evidence>
<evidence type="ECO:0000256" key="3">
    <source>
        <dbReference type="ARBA" id="ARBA00022705"/>
    </source>
</evidence>
<evidence type="ECO:0000259" key="7">
    <source>
        <dbReference type="Pfam" id="PF01068"/>
    </source>
</evidence>
<evidence type="ECO:0000259" key="8">
    <source>
        <dbReference type="Pfam" id="PF14743"/>
    </source>
</evidence>
<comment type="caution">
    <text evidence="9">The sequence shown here is derived from an EMBL/GenBank/DDBJ whole genome shotgun (WGS) entry which is preliminary data.</text>
</comment>
<keyword evidence="4" id="KW-0227">DNA damage</keyword>
<name>A0ABU9GRF4_9GAMM</name>
<dbReference type="NCBIfam" id="NF006592">
    <property type="entry name" value="PRK09125.1"/>
    <property type="match status" value="1"/>
</dbReference>
<dbReference type="PANTHER" id="PTHR47810:SF1">
    <property type="entry name" value="DNA LIGASE B"/>
    <property type="match status" value="1"/>
</dbReference>
<evidence type="ECO:0000313" key="9">
    <source>
        <dbReference type="EMBL" id="MEL0629900.1"/>
    </source>
</evidence>
<evidence type="ECO:0000256" key="2">
    <source>
        <dbReference type="ARBA" id="ARBA00022598"/>
    </source>
</evidence>
<evidence type="ECO:0000256" key="1">
    <source>
        <dbReference type="ARBA" id="ARBA00001968"/>
    </source>
</evidence>
<reference evidence="9 10" key="1">
    <citation type="submission" date="2024-02" db="EMBL/GenBank/DDBJ databases">
        <title>Bacteria isolated from the canopy kelp, Nereocystis luetkeana.</title>
        <authorList>
            <person name="Pfister C.A."/>
            <person name="Younker I.T."/>
            <person name="Light S.H."/>
        </authorList>
    </citation>
    <scope>NUCLEOTIDE SEQUENCE [LARGE SCALE GENOMIC DNA]</scope>
    <source>
        <strain evidence="9 10">TI.1.05</strain>
    </source>
</reference>
<dbReference type="Gene3D" id="3.30.470.30">
    <property type="entry name" value="DNA ligase/mRNA capping enzyme"/>
    <property type="match status" value="1"/>
</dbReference>
<dbReference type="SUPFAM" id="SSF56091">
    <property type="entry name" value="DNA ligase/mRNA capping enzyme, catalytic domain"/>
    <property type="match status" value="1"/>
</dbReference>
<dbReference type="InterPro" id="IPR029319">
    <property type="entry name" value="DNA_ligase_OB"/>
</dbReference>
<evidence type="ECO:0000256" key="6">
    <source>
        <dbReference type="ARBA" id="ARBA00034003"/>
    </source>
</evidence>
<dbReference type="RefSeq" id="WP_341598033.1">
    <property type="nucleotide sequence ID" value="NZ_JBAKAZ010000033.1"/>
</dbReference>
<dbReference type="CDD" id="cd08041">
    <property type="entry name" value="OBF_kDNA_ligase_like"/>
    <property type="match status" value="1"/>
</dbReference>
<comment type="cofactor">
    <cofactor evidence="1">
        <name>a divalent metal cation</name>
        <dbReference type="ChEBI" id="CHEBI:60240"/>
    </cofactor>
</comment>
<comment type="catalytic activity">
    <reaction evidence="6">
        <text>ATP + (deoxyribonucleotide)n-3'-hydroxyl + 5'-phospho-(deoxyribonucleotide)m = (deoxyribonucleotide)n+m + AMP + diphosphate.</text>
        <dbReference type="EC" id="6.5.1.1"/>
    </reaction>
</comment>